<proteinExistence type="predicted"/>
<feature type="chain" id="PRO_5037252687" evidence="1">
    <location>
        <begin position="32"/>
        <end position="679"/>
    </location>
</feature>
<protein>
    <submittedName>
        <fullName evidence="2">Cadherin-like beta sandwich domain-containing protein</fullName>
    </submittedName>
</protein>
<dbReference type="PROSITE" id="PS51257">
    <property type="entry name" value="PROKAR_LIPOPROTEIN"/>
    <property type="match status" value="1"/>
</dbReference>
<dbReference type="Proteomes" id="UP000660861">
    <property type="component" value="Unassembled WGS sequence"/>
</dbReference>
<keyword evidence="1" id="KW-0732">Signal</keyword>
<gene>
    <name evidence="2" type="ORF">H8709_10140</name>
</gene>
<comment type="caution">
    <text evidence="2">The sequence shown here is derived from an EMBL/GenBank/DDBJ whole genome shotgun (WGS) entry which is preliminary data.</text>
</comment>
<sequence>MRRNVTPQRLRRRILALIVCLAMVFSCLPSAAINVPDGNGQNPGSPLPYAVTDNMLAGAFTGDYTVDQDAGSLTLNKTEGNNHAVSEVTADAFILEADITFEDGLDAGFLFGATDRNNLGVDWYAIKIGPSQVRLFSDNGSYNLNQYGSVPSGTFDNGNYKVHFKLAVTEDNVISAYVNGQAVLSYQYDAYHGGYLGFTGYFCQAKFENIILRENTELPPQENEEPLTGWTGSPTVDPYTGAVTVTNNQGNNHVLSETKANAFTMEADISFLEGGDAGFLFSTVNRTNLGTDWIGIKATYSQLRLFDEGNQAALDVRKPIPDGAIVDGKFHLKLNVDADGNIKVYLGGSADPLISVQYDEYVAGYVGLTTYNCTAKFENLRFYNNDPVGFTTNLNGIHSVSGNWSLTTRGYRGNNTGLGDAYAMFTDTVDGSETFVFEGDMHLENSNGIGGLVFGVKNPDSPTDEWYCINVGKRWGTQAKMLKNMGGTEIWNKQRGLTQAEIEKKDYHLRLEVLEGGTLNYYLDGSLIGTYVESDFAGGTFGVMTNGGDVTFNNVNYYKAKNPRITDMSLSGAALSEPYAEGKGEYLAVADKDADAVGITLTADAAFALSVNKQSAESGKAVSVPLNDIGYTSIAIKVEDPVGHISRTLPSGCARTRMYPPSMTGDIAPSSTSPPNTLL</sequence>
<feature type="signal peptide" evidence="1">
    <location>
        <begin position="1"/>
        <end position="31"/>
    </location>
</feature>
<dbReference type="EMBL" id="JACRTC010000008">
    <property type="protein sequence ID" value="MBC8571183.1"/>
    <property type="molecule type" value="Genomic_DNA"/>
</dbReference>
<dbReference type="Gene3D" id="2.60.120.560">
    <property type="entry name" value="Exo-inulinase, domain 1"/>
    <property type="match status" value="3"/>
</dbReference>
<keyword evidence="3" id="KW-1185">Reference proteome</keyword>
<evidence type="ECO:0000313" key="3">
    <source>
        <dbReference type="Proteomes" id="UP000660861"/>
    </source>
</evidence>
<accession>A0A926ECA9</accession>
<evidence type="ECO:0000256" key="1">
    <source>
        <dbReference type="SAM" id="SignalP"/>
    </source>
</evidence>
<organism evidence="2 3">
    <name type="scientific">Zongyangia hominis</name>
    <dbReference type="NCBI Taxonomy" id="2763677"/>
    <lineage>
        <taxon>Bacteria</taxon>
        <taxon>Bacillati</taxon>
        <taxon>Bacillota</taxon>
        <taxon>Clostridia</taxon>
        <taxon>Eubacteriales</taxon>
        <taxon>Oscillospiraceae</taxon>
        <taxon>Zongyangia</taxon>
    </lineage>
</organism>
<dbReference type="AlphaFoldDB" id="A0A926ECA9"/>
<name>A0A926ECA9_9FIRM</name>
<reference evidence="2" key="1">
    <citation type="submission" date="2020-08" db="EMBL/GenBank/DDBJ databases">
        <title>Genome public.</title>
        <authorList>
            <person name="Liu C."/>
            <person name="Sun Q."/>
        </authorList>
    </citation>
    <scope>NUCLEOTIDE SEQUENCE</scope>
    <source>
        <strain evidence="2">NSJ-54</strain>
    </source>
</reference>
<evidence type="ECO:0000313" key="2">
    <source>
        <dbReference type="EMBL" id="MBC8571183.1"/>
    </source>
</evidence>
<dbReference type="RefSeq" id="WP_262398277.1">
    <property type="nucleotide sequence ID" value="NZ_JACRTC010000008.1"/>
</dbReference>